<accession>A0A433U2J8</accession>
<feature type="region of interest" description="Disordered" evidence="1">
    <location>
        <begin position="144"/>
        <end position="165"/>
    </location>
</feature>
<gene>
    <name evidence="2" type="ORF">EGW08_004256</name>
</gene>
<reference evidence="2 3" key="1">
    <citation type="submission" date="2019-01" db="EMBL/GenBank/DDBJ databases">
        <title>A draft genome assembly of the solar-powered sea slug Elysia chlorotica.</title>
        <authorList>
            <person name="Cai H."/>
            <person name="Li Q."/>
            <person name="Fang X."/>
            <person name="Li J."/>
            <person name="Curtis N.E."/>
            <person name="Altenburger A."/>
            <person name="Shibata T."/>
            <person name="Feng M."/>
            <person name="Maeda T."/>
            <person name="Schwartz J.A."/>
            <person name="Shigenobu S."/>
            <person name="Lundholm N."/>
            <person name="Nishiyama T."/>
            <person name="Yang H."/>
            <person name="Hasebe M."/>
            <person name="Li S."/>
            <person name="Pierce S.K."/>
            <person name="Wang J."/>
        </authorList>
    </citation>
    <scope>NUCLEOTIDE SEQUENCE [LARGE SCALE GENOMIC DNA]</scope>
    <source>
        <strain evidence="2">EC2010</strain>
        <tissue evidence="2">Whole organism of an adult</tissue>
    </source>
</reference>
<feature type="non-terminal residue" evidence="2">
    <location>
        <position position="165"/>
    </location>
</feature>
<comment type="caution">
    <text evidence="2">The sequence shown here is derived from an EMBL/GenBank/DDBJ whole genome shotgun (WGS) entry which is preliminary data.</text>
</comment>
<feature type="compositionally biased region" description="Basic and acidic residues" evidence="1">
    <location>
        <begin position="144"/>
        <end position="156"/>
    </location>
</feature>
<proteinExistence type="predicted"/>
<sequence>MYEKWKSRQAMMKRESSVPQGVAVGRIGSIPGSGMKTPYSGLGRWDSKSSINSMCTTAVGSNNGGKPIDYDDRKLMDQMVCIIKECNAEVKSALYAIMEHLDKSTNYSSEQMAKSMSSFLENIWAHEETLKKMIKEQNANKCDQSELETKLSKKDGQISTLEEQL</sequence>
<evidence type="ECO:0000256" key="1">
    <source>
        <dbReference type="SAM" id="MobiDB-lite"/>
    </source>
</evidence>
<protein>
    <submittedName>
        <fullName evidence="2">Uncharacterized protein</fullName>
    </submittedName>
</protein>
<dbReference type="Proteomes" id="UP000271974">
    <property type="component" value="Unassembled WGS sequence"/>
</dbReference>
<organism evidence="2 3">
    <name type="scientific">Elysia chlorotica</name>
    <name type="common">Eastern emerald elysia</name>
    <name type="synonym">Sea slug</name>
    <dbReference type="NCBI Taxonomy" id="188477"/>
    <lineage>
        <taxon>Eukaryota</taxon>
        <taxon>Metazoa</taxon>
        <taxon>Spiralia</taxon>
        <taxon>Lophotrochozoa</taxon>
        <taxon>Mollusca</taxon>
        <taxon>Gastropoda</taxon>
        <taxon>Heterobranchia</taxon>
        <taxon>Euthyneura</taxon>
        <taxon>Panpulmonata</taxon>
        <taxon>Sacoglossa</taxon>
        <taxon>Placobranchoidea</taxon>
        <taxon>Plakobranchidae</taxon>
        <taxon>Elysia</taxon>
    </lineage>
</organism>
<dbReference type="OrthoDB" id="6104597at2759"/>
<keyword evidence="3" id="KW-1185">Reference proteome</keyword>
<evidence type="ECO:0000313" key="3">
    <source>
        <dbReference type="Proteomes" id="UP000271974"/>
    </source>
</evidence>
<dbReference type="EMBL" id="RQTK01000095">
    <property type="protein sequence ID" value="RUS87978.1"/>
    <property type="molecule type" value="Genomic_DNA"/>
</dbReference>
<name>A0A433U2J8_ELYCH</name>
<evidence type="ECO:0000313" key="2">
    <source>
        <dbReference type="EMBL" id="RUS87978.1"/>
    </source>
</evidence>
<dbReference type="AlphaFoldDB" id="A0A433U2J8"/>